<gene>
    <name evidence="2" type="ORF">MTBBW1_150032</name>
</gene>
<dbReference type="Pfam" id="PF09411">
    <property type="entry name" value="PagL"/>
    <property type="match status" value="1"/>
</dbReference>
<dbReference type="InterPro" id="IPR018550">
    <property type="entry name" value="Lipid-A_deacylase-rel"/>
</dbReference>
<evidence type="ECO:0008006" key="4">
    <source>
        <dbReference type="Google" id="ProtNLM"/>
    </source>
</evidence>
<keyword evidence="1" id="KW-0472">Membrane</keyword>
<evidence type="ECO:0000313" key="2">
    <source>
        <dbReference type="EMBL" id="SLM28761.1"/>
    </source>
</evidence>
<dbReference type="EMBL" id="FWEV01000057">
    <property type="protein sequence ID" value="SLM28761.1"/>
    <property type="molecule type" value="Genomic_DNA"/>
</dbReference>
<proteinExistence type="predicted"/>
<dbReference type="Gene3D" id="2.40.160.20">
    <property type="match status" value="1"/>
</dbReference>
<reference evidence="2 3" key="1">
    <citation type="submission" date="2017-03" db="EMBL/GenBank/DDBJ databases">
        <authorList>
            <person name="Afonso C.L."/>
            <person name="Miller P.J."/>
            <person name="Scott M.A."/>
            <person name="Spackman E."/>
            <person name="Goraichik I."/>
            <person name="Dimitrov K.M."/>
            <person name="Suarez D.L."/>
            <person name="Swayne D.E."/>
        </authorList>
    </citation>
    <scope>NUCLEOTIDE SEQUENCE [LARGE SCALE GENOMIC DNA]</scope>
    <source>
        <strain evidence="2">PRJEB14757</strain>
    </source>
</reference>
<sequence>MEELKYCIFYSAHRVLWVLLLMIVSVTYGYSDENRNIPDAVSEASPRILISDSQTAIGFQYGMAYDPDRADDFVSVNGFMLFDYERIWGHAAPDNLKFKIDFTIGTNVDDNMDSSGLILSSGFEALLYLKKFEKHTFLSNNFFYYIGDFFLKYNVFPYVEAGVGIIYTEHQIEGQGLHFNFNPRAGIGAEYRIPGKRPFFAELKLWHLSNANLHKDNRGINALLFMVGKYF</sequence>
<dbReference type="SUPFAM" id="SSF56925">
    <property type="entry name" value="OMPA-like"/>
    <property type="match status" value="1"/>
</dbReference>
<organism evidence="2 3">
    <name type="scientific">Desulfamplus magnetovallimortis</name>
    <dbReference type="NCBI Taxonomy" id="1246637"/>
    <lineage>
        <taxon>Bacteria</taxon>
        <taxon>Pseudomonadati</taxon>
        <taxon>Thermodesulfobacteriota</taxon>
        <taxon>Desulfobacteria</taxon>
        <taxon>Desulfobacterales</taxon>
        <taxon>Desulfobacteraceae</taxon>
        <taxon>Desulfamplus</taxon>
    </lineage>
</organism>
<feature type="transmembrane region" description="Helical" evidence="1">
    <location>
        <begin position="12"/>
        <end position="30"/>
    </location>
</feature>
<evidence type="ECO:0000256" key="1">
    <source>
        <dbReference type="SAM" id="Phobius"/>
    </source>
</evidence>
<keyword evidence="1" id="KW-1133">Transmembrane helix</keyword>
<protein>
    <recommendedName>
        <fullName evidence="4">Acyloxyacyl hydrolase</fullName>
    </recommendedName>
</protein>
<keyword evidence="3" id="KW-1185">Reference proteome</keyword>
<dbReference type="AlphaFoldDB" id="A0A1W1H8G8"/>
<dbReference type="InterPro" id="IPR011250">
    <property type="entry name" value="OMP/PagP_B-barrel"/>
</dbReference>
<evidence type="ECO:0000313" key="3">
    <source>
        <dbReference type="Proteomes" id="UP000191931"/>
    </source>
</evidence>
<name>A0A1W1H8G8_9BACT</name>
<accession>A0A1W1H8G8</accession>
<keyword evidence="1" id="KW-0812">Transmembrane</keyword>
<dbReference type="Proteomes" id="UP000191931">
    <property type="component" value="Unassembled WGS sequence"/>
</dbReference>